<dbReference type="PROSITE" id="PS50011">
    <property type="entry name" value="PROTEIN_KINASE_DOM"/>
    <property type="match status" value="1"/>
</dbReference>
<keyword evidence="3" id="KW-0723">Serine/threonine-protein kinase</keyword>
<dbReference type="Gene3D" id="2.60.120.430">
    <property type="entry name" value="Galactose-binding lectin"/>
    <property type="match status" value="2"/>
</dbReference>
<keyword evidence="5 17" id="KW-0812">Transmembrane</keyword>
<name>A0A2I0X0F9_9ASPA</name>
<evidence type="ECO:0000256" key="7">
    <source>
        <dbReference type="ARBA" id="ARBA00022741"/>
    </source>
</evidence>
<dbReference type="SMART" id="SM00220">
    <property type="entry name" value="S_TKc"/>
    <property type="match status" value="1"/>
</dbReference>
<feature type="chain" id="PRO_5014185054" description="non-specific serine/threonine protein kinase" evidence="18">
    <location>
        <begin position="27"/>
        <end position="806"/>
    </location>
</feature>
<protein>
    <recommendedName>
        <fullName evidence="2">non-specific serine/threonine protein kinase</fullName>
        <ecNumber evidence="2">2.7.11.1</ecNumber>
    </recommendedName>
</protein>
<dbReference type="InterPro" id="IPR045272">
    <property type="entry name" value="ANXUR1/2-like"/>
</dbReference>
<comment type="catalytic activity">
    <reaction evidence="14">
        <text>L-threonyl-[protein] + ATP = O-phospho-L-threonyl-[protein] + ADP + H(+)</text>
        <dbReference type="Rhea" id="RHEA:46608"/>
        <dbReference type="Rhea" id="RHEA-COMP:11060"/>
        <dbReference type="Rhea" id="RHEA-COMP:11605"/>
        <dbReference type="ChEBI" id="CHEBI:15378"/>
        <dbReference type="ChEBI" id="CHEBI:30013"/>
        <dbReference type="ChEBI" id="CHEBI:30616"/>
        <dbReference type="ChEBI" id="CHEBI:61977"/>
        <dbReference type="ChEBI" id="CHEBI:456216"/>
        <dbReference type="EC" id="2.7.11.1"/>
    </reaction>
</comment>
<feature type="signal peptide" evidence="18">
    <location>
        <begin position="1"/>
        <end position="26"/>
    </location>
</feature>
<evidence type="ECO:0000259" key="19">
    <source>
        <dbReference type="PROSITE" id="PS50011"/>
    </source>
</evidence>
<dbReference type="Pfam" id="PF12819">
    <property type="entry name" value="Malectin_like"/>
    <property type="match status" value="1"/>
</dbReference>
<dbReference type="FunFam" id="1.10.510.10:FF:000287">
    <property type="entry name" value="probable LRR receptor-like serine/threonine-protein kinase RKF3"/>
    <property type="match status" value="1"/>
</dbReference>
<keyword evidence="11 17" id="KW-0472">Membrane</keyword>
<dbReference type="GO" id="GO:0004674">
    <property type="term" value="F:protein serine/threonine kinase activity"/>
    <property type="evidence" value="ECO:0007669"/>
    <property type="project" value="UniProtKB-KW"/>
</dbReference>
<sequence length="806" mass="88685">MTNLSLDPLLSYLFLLLSVSSTPAAAFNFIFLNCGSSESSTAPDGRNWTGESTSSITVTPNTLSLQAKILDSSVPYLPYGTARLSSSPFSYSFRFPPGRKLIRLHLYAGDYGNYSAADALFSVKSGPHTLLNNFSALQTSQALVISYIVREYSVNSSSPLLNLTFIPSTSHPSSYAFINGIEVVSSPDIFNGSIPLITNIDMPQPYTVEPDWTLETVYRLNVGGNFIGPMEDSGLFRSWEDDSIYIYGAGFGVTYAADSNVSIRYPANLPEFIAPLQVYATARSMGPSATINSNYNLTWILPVDSGFYYLLRFHFCEIQYPITLVNQRVFNIFIYNHTAFEGFDVIAESGGIGVPTYTDFVVAIPKQAESDDMVDLFVELHPDLYAQPEYWDAILNGLEVFKLEAGGDTLAGPNPMVSITPSRDQNTNAITRIINSKKVKIRSIVEIAIGVGGPVVALLAFALLYLLHSKKKKSLTSDSPHSDQSNLISSTYCRQFSFAELVQATDSFDDALIIGSGGFGKVYRGTIDGGAKIIAIKRGGSLSGQGIDEFRNEIKTLSKLTHHHLVSLLGYCHDSAELIIVYEYMPLGNLGDHLYGKKKKELIPWVRRLEICIGAAKGIHYLHTGAKPAIIHRDVKTSNILLDEDWVAKISDFGLSKDGPEDLGLSHVSSAVRGTMGYLDPEYIMLMQLTEKSDVYAFGVVLLEVISGRPALDPANAEEENLVDWIRQCRREGDVEVIVDPDLRGSVGERCFEIFMRTAESCVLDKRVERPAMGNVLRDLELALHLQLKDFAEEAINEEKAAGHEA</sequence>
<evidence type="ECO:0000256" key="18">
    <source>
        <dbReference type="SAM" id="SignalP"/>
    </source>
</evidence>
<keyword evidence="21" id="KW-1185">Reference proteome</keyword>
<feature type="domain" description="Protein kinase" evidence="19">
    <location>
        <begin position="508"/>
        <end position="788"/>
    </location>
</feature>
<keyword evidence="12 20" id="KW-0675">Receptor</keyword>
<evidence type="ECO:0000313" key="20">
    <source>
        <dbReference type="EMBL" id="PKU81391.1"/>
    </source>
</evidence>
<keyword evidence="8 20" id="KW-0418">Kinase</keyword>
<evidence type="ECO:0000256" key="5">
    <source>
        <dbReference type="ARBA" id="ARBA00022692"/>
    </source>
</evidence>
<reference evidence="20 21" key="1">
    <citation type="journal article" date="2016" name="Sci. Rep.">
        <title>The Dendrobium catenatum Lindl. genome sequence provides insights into polysaccharide synthase, floral development and adaptive evolution.</title>
        <authorList>
            <person name="Zhang G.Q."/>
            <person name="Xu Q."/>
            <person name="Bian C."/>
            <person name="Tsai W.C."/>
            <person name="Yeh C.M."/>
            <person name="Liu K.W."/>
            <person name="Yoshida K."/>
            <person name="Zhang L.S."/>
            <person name="Chang S.B."/>
            <person name="Chen F."/>
            <person name="Shi Y."/>
            <person name="Su Y.Y."/>
            <person name="Zhang Y.Q."/>
            <person name="Chen L.J."/>
            <person name="Yin Y."/>
            <person name="Lin M."/>
            <person name="Huang H."/>
            <person name="Deng H."/>
            <person name="Wang Z.W."/>
            <person name="Zhu S.L."/>
            <person name="Zhao X."/>
            <person name="Deng C."/>
            <person name="Niu S.C."/>
            <person name="Huang J."/>
            <person name="Wang M."/>
            <person name="Liu G.H."/>
            <person name="Yang H.J."/>
            <person name="Xiao X.J."/>
            <person name="Hsiao Y.Y."/>
            <person name="Wu W.L."/>
            <person name="Chen Y.Y."/>
            <person name="Mitsuda N."/>
            <person name="Ohme-Takagi M."/>
            <person name="Luo Y.B."/>
            <person name="Van de Peer Y."/>
            <person name="Liu Z.J."/>
        </authorList>
    </citation>
    <scope>NUCLEOTIDE SEQUENCE [LARGE SCALE GENOMIC DNA]</scope>
    <source>
        <tissue evidence="20">The whole plant</tissue>
    </source>
</reference>
<dbReference type="FunFam" id="3.30.200.20:FF:000039">
    <property type="entry name" value="receptor-like protein kinase FERONIA"/>
    <property type="match status" value="1"/>
</dbReference>
<dbReference type="Gene3D" id="3.30.200.20">
    <property type="entry name" value="Phosphorylase Kinase, domain 1"/>
    <property type="match status" value="1"/>
</dbReference>
<feature type="transmembrane region" description="Helical" evidence="17">
    <location>
        <begin position="447"/>
        <end position="467"/>
    </location>
</feature>
<dbReference type="Pfam" id="PF07714">
    <property type="entry name" value="PK_Tyr_Ser-Thr"/>
    <property type="match status" value="1"/>
</dbReference>
<dbReference type="CDD" id="cd14066">
    <property type="entry name" value="STKc_IRAK"/>
    <property type="match status" value="1"/>
</dbReference>
<gene>
    <name evidence="20" type="primary">FER</name>
    <name evidence="20" type="ORF">MA16_Dca017429</name>
</gene>
<evidence type="ECO:0000256" key="13">
    <source>
        <dbReference type="ARBA" id="ARBA00023180"/>
    </source>
</evidence>
<dbReference type="PROSITE" id="PS00107">
    <property type="entry name" value="PROTEIN_KINASE_ATP"/>
    <property type="match status" value="1"/>
</dbReference>
<evidence type="ECO:0000256" key="11">
    <source>
        <dbReference type="ARBA" id="ARBA00023136"/>
    </source>
</evidence>
<organism evidence="20 21">
    <name type="scientific">Dendrobium catenatum</name>
    <dbReference type="NCBI Taxonomy" id="906689"/>
    <lineage>
        <taxon>Eukaryota</taxon>
        <taxon>Viridiplantae</taxon>
        <taxon>Streptophyta</taxon>
        <taxon>Embryophyta</taxon>
        <taxon>Tracheophyta</taxon>
        <taxon>Spermatophyta</taxon>
        <taxon>Magnoliopsida</taxon>
        <taxon>Liliopsida</taxon>
        <taxon>Asparagales</taxon>
        <taxon>Orchidaceae</taxon>
        <taxon>Epidendroideae</taxon>
        <taxon>Malaxideae</taxon>
        <taxon>Dendrobiinae</taxon>
        <taxon>Dendrobium</taxon>
    </lineage>
</organism>
<dbReference type="Proteomes" id="UP000233837">
    <property type="component" value="Unassembled WGS sequence"/>
</dbReference>
<evidence type="ECO:0000256" key="10">
    <source>
        <dbReference type="ARBA" id="ARBA00022989"/>
    </source>
</evidence>
<dbReference type="InterPro" id="IPR008271">
    <property type="entry name" value="Ser/Thr_kinase_AS"/>
</dbReference>
<keyword evidence="7 16" id="KW-0547">Nucleotide-binding</keyword>
<reference evidence="20 21" key="2">
    <citation type="journal article" date="2017" name="Nature">
        <title>The Apostasia genome and the evolution of orchids.</title>
        <authorList>
            <person name="Zhang G.Q."/>
            <person name="Liu K.W."/>
            <person name="Li Z."/>
            <person name="Lohaus R."/>
            <person name="Hsiao Y.Y."/>
            <person name="Niu S.C."/>
            <person name="Wang J.Y."/>
            <person name="Lin Y.C."/>
            <person name="Xu Q."/>
            <person name="Chen L.J."/>
            <person name="Yoshida K."/>
            <person name="Fujiwara S."/>
            <person name="Wang Z.W."/>
            <person name="Zhang Y.Q."/>
            <person name="Mitsuda N."/>
            <person name="Wang M."/>
            <person name="Liu G.H."/>
            <person name="Pecoraro L."/>
            <person name="Huang H.X."/>
            <person name="Xiao X.J."/>
            <person name="Lin M."/>
            <person name="Wu X.Y."/>
            <person name="Wu W.L."/>
            <person name="Chen Y.Y."/>
            <person name="Chang S.B."/>
            <person name="Sakamoto S."/>
            <person name="Ohme-Takagi M."/>
            <person name="Yagi M."/>
            <person name="Zeng S.J."/>
            <person name="Shen C.Y."/>
            <person name="Yeh C.M."/>
            <person name="Luo Y.B."/>
            <person name="Tsai W.C."/>
            <person name="Van de Peer Y."/>
            <person name="Liu Z.J."/>
        </authorList>
    </citation>
    <scope>NUCLEOTIDE SEQUENCE [LARGE SCALE GENOMIC DNA]</scope>
    <source>
        <tissue evidence="20">The whole plant</tissue>
    </source>
</reference>
<dbReference type="GO" id="GO:0004714">
    <property type="term" value="F:transmembrane receptor protein tyrosine kinase activity"/>
    <property type="evidence" value="ECO:0007669"/>
    <property type="project" value="InterPro"/>
</dbReference>
<comment type="catalytic activity">
    <reaction evidence="15">
        <text>L-seryl-[protein] + ATP = O-phospho-L-seryl-[protein] + ADP + H(+)</text>
        <dbReference type="Rhea" id="RHEA:17989"/>
        <dbReference type="Rhea" id="RHEA-COMP:9863"/>
        <dbReference type="Rhea" id="RHEA-COMP:11604"/>
        <dbReference type="ChEBI" id="CHEBI:15378"/>
        <dbReference type="ChEBI" id="CHEBI:29999"/>
        <dbReference type="ChEBI" id="CHEBI:30616"/>
        <dbReference type="ChEBI" id="CHEBI:83421"/>
        <dbReference type="ChEBI" id="CHEBI:456216"/>
        <dbReference type="EC" id="2.7.11.1"/>
    </reaction>
</comment>
<dbReference type="GO" id="GO:0005524">
    <property type="term" value="F:ATP binding"/>
    <property type="evidence" value="ECO:0007669"/>
    <property type="project" value="UniProtKB-UniRule"/>
</dbReference>
<evidence type="ECO:0000256" key="1">
    <source>
        <dbReference type="ARBA" id="ARBA00004479"/>
    </source>
</evidence>
<dbReference type="FunFam" id="2.60.120.430:FF:000007">
    <property type="entry name" value="FERONIA receptor-like kinase"/>
    <property type="match status" value="1"/>
</dbReference>
<evidence type="ECO:0000256" key="3">
    <source>
        <dbReference type="ARBA" id="ARBA00022527"/>
    </source>
</evidence>
<evidence type="ECO:0000256" key="2">
    <source>
        <dbReference type="ARBA" id="ARBA00012513"/>
    </source>
</evidence>
<feature type="binding site" evidence="16">
    <location>
        <position position="537"/>
    </location>
    <ligand>
        <name>ATP</name>
        <dbReference type="ChEBI" id="CHEBI:30616"/>
    </ligand>
</feature>
<evidence type="ECO:0000256" key="9">
    <source>
        <dbReference type="ARBA" id="ARBA00022840"/>
    </source>
</evidence>
<evidence type="ECO:0000256" key="17">
    <source>
        <dbReference type="SAM" id="Phobius"/>
    </source>
</evidence>
<dbReference type="STRING" id="906689.A0A2I0X0F9"/>
<keyword evidence="13" id="KW-0325">Glycoprotein</keyword>
<dbReference type="EC" id="2.7.11.1" evidence="2"/>
<dbReference type="SUPFAM" id="SSF56112">
    <property type="entry name" value="Protein kinase-like (PK-like)"/>
    <property type="match status" value="1"/>
</dbReference>
<evidence type="ECO:0000256" key="12">
    <source>
        <dbReference type="ARBA" id="ARBA00023170"/>
    </source>
</evidence>
<dbReference type="PANTHER" id="PTHR34590:SF5">
    <property type="entry name" value="OS04G0586500 PROTEIN"/>
    <property type="match status" value="1"/>
</dbReference>
<dbReference type="InterPro" id="IPR011009">
    <property type="entry name" value="Kinase-like_dom_sf"/>
</dbReference>
<dbReference type="GO" id="GO:0016020">
    <property type="term" value="C:membrane"/>
    <property type="evidence" value="ECO:0007669"/>
    <property type="project" value="UniProtKB-SubCell"/>
</dbReference>
<dbReference type="OrthoDB" id="762184at2759"/>
<evidence type="ECO:0000256" key="8">
    <source>
        <dbReference type="ARBA" id="ARBA00022777"/>
    </source>
</evidence>
<dbReference type="EMBL" id="KZ502253">
    <property type="protein sequence ID" value="PKU81391.1"/>
    <property type="molecule type" value="Genomic_DNA"/>
</dbReference>
<comment type="subcellular location">
    <subcellularLocation>
        <location evidence="1">Membrane</location>
        <topology evidence="1">Single-pass type I membrane protein</topology>
    </subcellularLocation>
</comment>
<keyword evidence="9 16" id="KW-0067">ATP-binding</keyword>
<keyword evidence="10 17" id="KW-1133">Transmembrane helix</keyword>
<proteinExistence type="predicted"/>
<dbReference type="InterPro" id="IPR000719">
    <property type="entry name" value="Prot_kinase_dom"/>
</dbReference>
<evidence type="ECO:0000256" key="6">
    <source>
        <dbReference type="ARBA" id="ARBA00022729"/>
    </source>
</evidence>
<evidence type="ECO:0000256" key="4">
    <source>
        <dbReference type="ARBA" id="ARBA00022679"/>
    </source>
</evidence>
<dbReference type="InterPro" id="IPR017441">
    <property type="entry name" value="Protein_kinase_ATP_BS"/>
</dbReference>
<evidence type="ECO:0000256" key="15">
    <source>
        <dbReference type="ARBA" id="ARBA00048679"/>
    </source>
</evidence>
<accession>A0A2I0X0F9</accession>
<dbReference type="InterPro" id="IPR001245">
    <property type="entry name" value="Ser-Thr/Tyr_kinase_cat_dom"/>
</dbReference>
<evidence type="ECO:0000256" key="14">
    <source>
        <dbReference type="ARBA" id="ARBA00047899"/>
    </source>
</evidence>
<evidence type="ECO:0000256" key="16">
    <source>
        <dbReference type="PROSITE-ProRule" id="PRU10141"/>
    </source>
</evidence>
<dbReference type="FunFam" id="2.60.120.430:FF:000003">
    <property type="entry name" value="FERONIA receptor-like kinase"/>
    <property type="match status" value="1"/>
</dbReference>
<keyword evidence="6 18" id="KW-0732">Signal</keyword>
<dbReference type="AlphaFoldDB" id="A0A2I0X0F9"/>
<dbReference type="PROSITE" id="PS00108">
    <property type="entry name" value="PROTEIN_KINASE_ST"/>
    <property type="match status" value="1"/>
</dbReference>
<keyword evidence="4" id="KW-0808">Transferase</keyword>
<dbReference type="Gene3D" id="1.10.510.10">
    <property type="entry name" value="Transferase(Phosphotransferase) domain 1"/>
    <property type="match status" value="1"/>
</dbReference>
<dbReference type="InterPro" id="IPR024788">
    <property type="entry name" value="Malectin-like_Carb-bd_dom"/>
</dbReference>
<evidence type="ECO:0000313" key="21">
    <source>
        <dbReference type="Proteomes" id="UP000233837"/>
    </source>
</evidence>
<dbReference type="PANTHER" id="PTHR34590">
    <property type="entry name" value="OS03G0124300 PROTEIN-RELATED"/>
    <property type="match status" value="1"/>
</dbReference>